<dbReference type="PANTHER" id="PTHR46296:SF7">
    <property type="entry name" value="C2 DOMAIN-CONTAINING PROTEIN"/>
    <property type="match status" value="1"/>
</dbReference>
<dbReference type="InterPro" id="IPR000008">
    <property type="entry name" value="C2_dom"/>
</dbReference>
<comment type="caution">
    <text evidence="2">The sequence shown here is derived from an EMBL/GenBank/DDBJ whole genome shotgun (WGS) entry which is preliminary data.</text>
</comment>
<dbReference type="SMART" id="SM00239">
    <property type="entry name" value="C2"/>
    <property type="match status" value="1"/>
</dbReference>
<dbReference type="CDD" id="cd00030">
    <property type="entry name" value="C2"/>
    <property type="match status" value="1"/>
</dbReference>
<name>A0A9Q0W593_SALPP</name>
<organism evidence="2 3">
    <name type="scientific">Salix purpurea</name>
    <name type="common">Purple osier willow</name>
    <dbReference type="NCBI Taxonomy" id="77065"/>
    <lineage>
        <taxon>Eukaryota</taxon>
        <taxon>Viridiplantae</taxon>
        <taxon>Streptophyta</taxon>
        <taxon>Embryophyta</taxon>
        <taxon>Tracheophyta</taxon>
        <taxon>Spermatophyta</taxon>
        <taxon>Magnoliopsida</taxon>
        <taxon>eudicotyledons</taxon>
        <taxon>Gunneridae</taxon>
        <taxon>Pentapetalae</taxon>
        <taxon>rosids</taxon>
        <taxon>fabids</taxon>
        <taxon>Malpighiales</taxon>
        <taxon>Salicaceae</taxon>
        <taxon>Saliceae</taxon>
        <taxon>Salix</taxon>
    </lineage>
</organism>
<dbReference type="Pfam" id="PF00168">
    <property type="entry name" value="C2"/>
    <property type="match status" value="1"/>
</dbReference>
<reference evidence="2" key="2">
    <citation type="journal article" date="2023" name="Int. J. Mol. Sci.">
        <title>De Novo Assembly and Annotation of 11 Diverse Shrub Willow (Salix) Genomes Reveals Novel Gene Organization in Sex-Linked Regions.</title>
        <authorList>
            <person name="Hyden B."/>
            <person name="Feng K."/>
            <person name="Yates T.B."/>
            <person name="Jawdy S."/>
            <person name="Cereghino C."/>
            <person name="Smart L.B."/>
            <person name="Muchero W."/>
        </authorList>
    </citation>
    <scope>NUCLEOTIDE SEQUENCE</scope>
    <source>
        <tissue evidence="2">Shoot tip</tissue>
    </source>
</reference>
<dbReference type="EMBL" id="JAPFFK010000006">
    <property type="protein sequence ID" value="KAJ6760787.1"/>
    <property type="molecule type" value="Genomic_DNA"/>
</dbReference>
<dbReference type="Gene3D" id="2.60.40.150">
    <property type="entry name" value="C2 domain"/>
    <property type="match status" value="1"/>
</dbReference>
<dbReference type="SUPFAM" id="SSF49562">
    <property type="entry name" value="C2 domain (Calcium/lipid-binding domain, CaLB)"/>
    <property type="match status" value="1"/>
</dbReference>
<proteinExistence type="predicted"/>
<accession>A0A9Q0W593</accession>
<dbReference type="AlphaFoldDB" id="A0A9Q0W593"/>
<feature type="domain" description="C2" evidence="1">
    <location>
        <begin position="1"/>
        <end position="103"/>
    </location>
</feature>
<protein>
    <submittedName>
        <fullName evidence="2">C2 AND GRAM DOMAIN-CONTAINING PROTEIN</fullName>
    </submittedName>
</protein>
<evidence type="ECO:0000259" key="1">
    <source>
        <dbReference type="PROSITE" id="PS50004"/>
    </source>
</evidence>
<gene>
    <name evidence="2" type="ORF">OIU79_025599</name>
</gene>
<keyword evidence="3" id="KW-1185">Reference proteome</keyword>
<dbReference type="PROSITE" id="PS50004">
    <property type="entry name" value="C2"/>
    <property type="match status" value="1"/>
</dbReference>
<evidence type="ECO:0000313" key="2">
    <source>
        <dbReference type="EMBL" id="KAJ6760787.1"/>
    </source>
</evidence>
<dbReference type="PANTHER" id="PTHR46296">
    <property type="entry name" value="BNAA05G37250D PROTEIN"/>
    <property type="match status" value="1"/>
</dbReference>
<dbReference type="InterPro" id="IPR035892">
    <property type="entry name" value="C2_domain_sf"/>
</dbReference>
<dbReference type="Proteomes" id="UP001151532">
    <property type="component" value="Chromosome 15Z"/>
</dbReference>
<dbReference type="OrthoDB" id="270970at2759"/>
<reference evidence="2" key="1">
    <citation type="submission" date="2022-11" db="EMBL/GenBank/DDBJ databases">
        <authorList>
            <person name="Hyden B.L."/>
            <person name="Feng K."/>
            <person name="Yates T."/>
            <person name="Jawdy S."/>
            <person name="Smart L.B."/>
            <person name="Muchero W."/>
        </authorList>
    </citation>
    <scope>NUCLEOTIDE SEQUENCE</scope>
    <source>
        <tissue evidence="2">Shoot tip</tissue>
    </source>
</reference>
<sequence>MSLYVYVLQGKGLLVKDACFVLQVGKHKSKTRVFRNNSNHVWNEEFVFRVHGNNDQQELVVSVFNHDDVDDFGSFFNGSGDLVGRVQIPVWSVAAEQNQTLPPTWFSLEKPMTGKFINMDCGKILLSLSLRRKSDKSSTNHIVYPNSNVNEEYKESEGPTRIIS</sequence>
<evidence type="ECO:0000313" key="3">
    <source>
        <dbReference type="Proteomes" id="UP001151532"/>
    </source>
</evidence>
<dbReference type="InterPro" id="IPR044511">
    <property type="entry name" value="At1g03370/At5g50170-like"/>
</dbReference>